<evidence type="ECO:0000256" key="6">
    <source>
        <dbReference type="ARBA" id="ARBA00023136"/>
    </source>
</evidence>
<evidence type="ECO:0000256" key="2">
    <source>
        <dbReference type="ARBA" id="ARBA00022475"/>
    </source>
</evidence>
<dbReference type="EMBL" id="JBAJJM010000017">
    <property type="protein sequence ID" value="MEG9476614.1"/>
    <property type="molecule type" value="Genomic_DNA"/>
</dbReference>
<gene>
    <name evidence="9" type="ORF">V6W77_10095</name>
</gene>
<organism evidence="9 10">
    <name type="scientific">Mannheimia indoligenes</name>
    <dbReference type="NCBI Taxonomy" id="3103145"/>
    <lineage>
        <taxon>Bacteria</taxon>
        <taxon>Pseudomonadati</taxon>
        <taxon>Pseudomonadota</taxon>
        <taxon>Gammaproteobacteria</taxon>
        <taxon>Pasteurellales</taxon>
        <taxon>Pasteurellaceae</taxon>
        <taxon>Mannheimia</taxon>
    </lineage>
</organism>
<evidence type="ECO:0000256" key="5">
    <source>
        <dbReference type="ARBA" id="ARBA00022989"/>
    </source>
</evidence>
<dbReference type="Proteomes" id="UP001432017">
    <property type="component" value="Unassembled WGS sequence"/>
</dbReference>
<feature type="transmembrane region" description="Helical" evidence="7">
    <location>
        <begin position="135"/>
        <end position="161"/>
    </location>
</feature>
<feature type="transmembrane region" description="Helical" evidence="7">
    <location>
        <begin position="242"/>
        <end position="261"/>
    </location>
</feature>
<comment type="similarity">
    <text evidence="7">Belongs to the TRAP transporter large permease family.</text>
</comment>
<dbReference type="InterPro" id="IPR004681">
    <property type="entry name" value="TRAP_DctM"/>
</dbReference>
<comment type="caution">
    <text evidence="7">Lacks conserved residue(s) required for the propagation of feature annotation.</text>
</comment>
<evidence type="ECO:0000256" key="1">
    <source>
        <dbReference type="ARBA" id="ARBA00004429"/>
    </source>
</evidence>
<comment type="caution">
    <text evidence="9">The sequence shown here is derived from an EMBL/GenBank/DDBJ whole genome shotgun (WGS) entry which is preliminary data.</text>
</comment>
<keyword evidence="2" id="KW-1003">Cell membrane</keyword>
<dbReference type="PANTHER" id="PTHR33362:SF4">
    <property type="entry name" value="2,3-DIKETO-L-GULONATE TRAP TRANSPORTER LARGE PERMEASE PROTEIN YIAN"/>
    <property type="match status" value="1"/>
</dbReference>
<proteinExistence type="inferred from homology"/>
<feature type="transmembrane region" description="Helical" evidence="7">
    <location>
        <begin position="7"/>
        <end position="33"/>
    </location>
</feature>
<dbReference type="InterPro" id="IPR010656">
    <property type="entry name" value="DctM"/>
</dbReference>
<reference evidence="9" key="1">
    <citation type="submission" date="2023-12" db="EMBL/GenBank/DDBJ databases">
        <title>Mannheima indologenes sp. nov. proposed for Clade V organisms of Mannheimia.</title>
        <authorList>
            <person name="Christensen H."/>
        </authorList>
    </citation>
    <scope>NUCLEOTIDE SEQUENCE</scope>
    <source>
        <strain evidence="9">M14.4</strain>
    </source>
</reference>
<evidence type="ECO:0000313" key="9">
    <source>
        <dbReference type="EMBL" id="MEG9476614.1"/>
    </source>
</evidence>
<feature type="transmembrane region" description="Helical" evidence="7">
    <location>
        <begin position="53"/>
        <end position="70"/>
    </location>
</feature>
<sequence length="431" mass="46316">MDVIIPIFILLLLFVIGTPVAFCIFCSTLTYFLMNSNLPMIMLVQRLAGGLESVTLLAIPFFIMAGVFMNHTGISERLLKFCEVLTGHMNGGLAQVNVALSTLMGGLSGSNIADAAMNSKLLVPQMVARGYSASFSAAVTAAGSLITPIIPPGIAMIIYGYVNNVSIGRLFLAGVVPGTLLCILMMILVSIISKKRGYLPIREKRASCKEVIISAKDAVLALLLPVIIIGGIRMGVFTPTEAGAVAVIYAVILGVFIYRNMDAKKLWLATRESALGAANVLLIICVAVAFSKFLTWEQVPQSLAKWMTTIVDSPIAFLMLVNVALLILGMFLEGNAIMIVLAPLLAPIAHSYGIDPIHFGIVFIFNGAIGTITPPLGTVMFTTCSITEVPIEKFIKDVIPFWGLLIFELILLTYIPSITTWLPNLVYGVAQ</sequence>
<comment type="subunit">
    <text evidence="7">The complex comprises the extracytoplasmic solute receptor protein and the two transmembrane proteins.</text>
</comment>
<feature type="transmembrane region" description="Helical" evidence="7">
    <location>
        <begin position="167"/>
        <end position="192"/>
    </location>
</feature>
<keyword evidence="4 7" id="KW-0812">Transmembrane</keyword>
<evidence type="ECO:0000313" key="10">
    <source>
        <dbReference type="Proteomes" id="UP001432017"/>
    </source>
</evidence>
<name>A0ABU7ZHD2_9PAST</name>
<evidence type="ECO:0000256" key="7">
    <source>
        <dbReference type="RuleBase" id="RU369079"/>
    </source>
</evidence>
<accession>A0ABU7ZHD2</accession>
<evidence type="ECO:0000256" key="3">
    <source>
        <dbReference type="ARBA" id="ARBA00022519"/>
    </source>
</evidence>
<feature type="transmembrane region" description="Helical" evidence="7">
    <location>
        <begin position="401"/>
        <end position="422"/>
    </location>
</feature>
<keyword evidence="10" id="KW-1185">Reference proteome</keyword>
<keyword evidence="5 7" id="KW-1133">Transmembrane helix</keyword>
<dbReference type="NCBIfam" id="TIGR00786">
    <property type="entry name" value="dctM"/>
    <property type="match status" value="1"/>
</dbReference>
<feature type="transmembrane region" description="Helical" evidence="7">
    <location>
        <begin position="357"/>
        <end position="381"/>
    </location>
</feature>
<keyword evidence="7" id="KW-0813">Transport</keyword>
<dbReference type="Pfam" id="PF06808">
    <property type="entry name" value="DctM"/>
    <property type="match status" value="1"/>
</dbReference>
<feature type="domain" description="TRAP C4-dicarboxylate transport system permease DctM subunit" evidence="8">
    <location>
        <begin position="8"/>
        <end position="418"/>
    </location>
</feature>
<comment type="function">
    <text evidence="7">Part of the tripartite ATP-independent periplasmic (TRAP) transport system.</text>
</comment>
<dbReference type="PIRSF" id="PIRSF006066">
    <property type="entry name" value="HI0050"/>
    <property type="match status" value="1"/>
</dbReference>
<feature type="transmembrane region" description="Helical" evidence="7">
    <location>
        <begin position="273"/>
        <end position="295"/>
    </location>
</feature>
<keyword evidence="3 7" id="KW-0997">Cell inner membrane</keyword>
<dbReference type="RefSeq" id="WP_334254562.1">
    <property type="nucleotide sequence ID" value="NZ_JBAJJM010000017.1"/>
</dbReference>
<dbReference type="PANTHER" id="PTHR33362">
    <property type="entry name" value="SIALIC ACID TRAP TRANSPORTER PERMEASE PROTEIN SIAT-RELATED"/>
    <property type="match status" value="1"/>
</dbReference>
<feature type="transmembrane region" description="Helical" evidence="7">
    <location>
        <begin position="315"/>
        <end position="345"/>
    </location>
</feature>
<comment type="subcellular location">
    <subcellularLocation>
        <location evidence="1 7">Cell inner membrane</location>
        <topology evidence="1 7">Multi-pass membrane protein</topology>
    </subcellularLocation>
</comment>
<evidence type="ECO:0000256" key="4">
    <source>
        <dbReference type="ARBA" id="ARBA00022692"/>
    </source>
</evidence>
<evidence type="ECO:0000259" key="8">
    <source>
        <dbReference type="Pfam" id="PF06808"/>
    </source>
</evidence>
<feature type="transmembrane region" description="Helical" evidence="7">
    <location>
        <begin position="213"/>
        <end position="236"/>
    </location>
</feature>
<keyword evidence="6 7" id="KW-0472">Membrane</keyword>
<protein>
    <recommendedName>
        <fullName evidence="7">TRAP transporter large permease protein</fullName>
    </recommendedName>
</protein>